<dbReference type="InterPro" id="IPR025711">
    <property type="entry name" value="PepSY"/>
</dbReference>
<evidence type="ECO:0000259" key="2">
    <source>
        <dbReference type="Pfam" id="PF13670"/>
    </source>
</evidence>
<reference evidence="3 4" key="1">
    <citation type="submission" date="2021-01" db="EMBL/GenBank/DDBJ databases">
        <title>Biogeographic distribution of Paracoccus.</title>
        <authorList>
            <person name="Hollensteiner J."/>
            <person name="Leineberger J."/>
            <person name="Brinkhoff T."/>
            <person name="Daniel R."/>
        </authorList>
    </citation>
    <scope>NUCLEOTIDE SEQUENCE [LARGE SCALE GENOMIC DNA]</scope>
    <source>
        <strain evidence="3 4">LMG25392</strain>
    </source>
</reference>
<evidence type="ECO:0000313" key="4">
    <source>
        <dbReference type="Proteomes" id="UP001218412"/>
    </source>
</evidence>
<dbReference type="Pfam" id="PF13670">
    <property type="entry name" value="PepSY_2"/>
    <property type="match status" value="1"/>
</dbReference>
<proteinExistence type="predicted"/>
<keyword evidence="4" id="KW-1185">Reference proteome</keyword>
<keyword evidence="1" id="KW-0732">Signal</keyword>
<accession>A0ABY7SWN9</accession>
<evidence type="ECO:0000256" key="1">
    <source>
        <dbReference type="SAM" id="SignalP"/>
    </source>
</evidence>
<evidence type="ECO:0000313" key="3">
    <source>
        <dbReference type="EMBL" id="WCR11245.1"/>
    </source>
</evidence>
<sequence>MRIITQATLLTAMTALPALADSPPPADAKALSELLQTVEQEAGFAYVDEIEWDDGLYEIEYYTDDGATKEVKIDPVSGETRP</sequence>
<gene>
    <name evidence="3" type="ORF">JHW45_02235</name>
</gene>
<organism evidence="3 4">
    <name type="scientific">Paracoccus stylophorae</name>
    <dbReference type="NCBI Taxonomy" id="659350"/>
    <lineage>
        <taxon>Bacteria</taxon>
        <taxon>Pseudomonadati</taxon>
        <taxon>Pseudomonadota</taxon>
        <taxon>Alphaproteobacteria</taxon>
        <taxon>Rhodobacterales</taxon>
        <taxon>Paracoccaceae</taxon>
        <taxon>Paracoccus</taxon>
    </lineage>
</organism>
<dbReference type="RefSeq" id="WP_272859345.1">
    <property type="nucleotide sequence ID" value="NZ_CP067134.1"/>
</dbReference>
<feature type="signal peptide" evidence="1">
    <location>
        <begin position="1"/>
        <end position="20"/>
    </location>
</feature>
<dbReference type="EMBL" id="CP067134">
    <property type="protein sequence ID" value="WCR11245.1"/>
    <property type="molecule type" value="Genomic_DNA"/>
</dbReference>
<protein>
    <submittedName>
        <fullName evidence="3">PepSY domain-containing protein</fullName>
    </submittedName>
</protein>
<dbReference type="Proteomes" id="UP001218412">
    <property type="component" value="Chromosome"/>
</dbReference>
<feature type="chain" id="PRO_5046447972" evidence="1">
    <location>
        <begin position="21"/>
        <end position="82"/>
    </location>
</feature>
<feature type="domain" description="PepSY" evidence="2">
    <location>
        <begin position="6"/>
        <end position="79"/>
    </location>
</feature>
<name>A0ABY7SWN9_9RHOB</name>